<reference evidence="1 2" key="1">
    <citation type="journal article" date="2018" name="Mol. Biol. Evol.">
        <title>Broad Genomic Sampling Reveals a Smut Pathogenic Ancestry of the Fungal Clade Ustilaginomycotina.</title>
        <authorList>
            <person name="Kijpornyongpan T."/>
            <person name="Mondo S.J."/>
            <person name="Barry K."/>
            <person name="Sandor L."/>
            <person name="Lee J."/>
            <person name="Lipzen A."/>
            <person name="Pangilinan J."/>
            <person name="LaButti K."/>
            <person name="Hainaut M."/>
            <person name="Henrissat B."/>
            <person name="Grigoriev I.V."/>
            <person name="Spatafora J.W."/>
            <person name="Aime M.C."/>
        </authorList>
    </citation>
    <scope>NUCLEOTIDE SEQUENCE [LARGE SCALE GENOMIC DNA]</scope>
    <source>
        <strain evidence="1 2">MCA 3645</strain>
    </source>
</reference>
<name>A0A317XU27_9BASI</name>
<accession>A0A317XU27</accession>
<organism evidence="1 2">
    <name type="scientific">Testicularia cyperi</name>
    <dbReference type="NCBI Taxonomy" id="1882483"/>
    <lineage>
        <taxon>Eukaryota</taxon>
        <taxon>Fungi</taxon>
        <taxon>Dikarya</taxon>
        <taxon>Basidiomycota</taxon>
        <taxon>Ustilaginomycotina</taxon>
        <taxon>Ustilaginomycetes</taxon>
        <taxon>Ustilaginales</taxon>
        <taxon>Anthracoideaceae</taxon>
        <taxon>Testicularia</taxon>
    </lineage>
</organism>
<sequence>MSRMHEKWDSPLLHPDQAGGVVLSWTSSLTVALLAHETSRRLAVTIVWKHPGCLADVRQEHWCRVVGQYEIQ</sequence>
<gene>
    <name evidence="1" type="ORF">BCV70DRAFT_51495</name>
</gene>
<protein>
    <submittedName>
        <fullName evidence="1">Uncharacterized protein</fullName>
    </submittedName>
</protein>
<evidence type="ECO:0000313" key="2">
    <source>
        <dbReference type="Proteomes" id="UP000246740"/>
    </source>
</evidence>
<dbReference type="Proteomes" id="UP000246740">
    <property type="component" value="Unassembled WGS sequence"/>
</dbReference>
<dbReference type="AlphaFoldDB" id="A0A317XU27"/>
<proteinExistence type="predicted"/>
<keyword evidence="2" id="KW-1185">Reference proteome</keyword>
<dbReference type="InParanoid" id="A0A317XU27"/>
<dbReference type="EMBL" id="KZ819189">
    <property type="protein sequence ID" value="PWZ01804.1"/>
    <property type="molecule type" value="Genomic_DNA"/>
</dbReference>
<evidence type="ECO:0000313" key="1">
    <source>
        <dbReference type="EMBL" id="PWZ01804.1"/>
    </source>
</evidence>